<evidence type="ECO:0000313" key="5">
    <source>
        <dbReference type="Proteomes" id="UP000671910"/>
    </source>
</evidence>
<feature type="domain" description="PASTA" evidence="3">
    <location>
        <begin position="342"/>
        <end position="408"/>
    </location>
</feature>
<keyword evidence="2" id="KW-0472">Membrane</keyword>
<evidence type="ECO:0000256" key="2">
    <source>
        <dbReference type="SAM" id="Phobius"/>
    </source>
</evidence>
<dbReference type="Gene3D" id="3.30.10.20">
    <property type="match status" value="3"/>
</dbReference>
<dbReference type="AlphaFoldDB" id="A0A9E6SV11"/>
<proteinExistence type="predicted"/>
<feature type="compositionally biased region" description="Basic and acidic residues" evidence="1">
    <location>
        <begin position="173"/>
        <end position="183"/>
    </location>
</feature>
<feature type="compositionally biased region" description="Basic and acidic residues" evidence="1">
    <location>
        <begin position="46"/>
        <end position="56"/>
    </location>
</feature>
<feature type="region of interest" description="Disordered" evidence="1">
    <location>
        <begin position="26"/>
        <end position="133"/>
    </location>
</feature>
<sequence>MICPNCQRENRSTAKFCDECGCSLASAGDVRPDEAEPGENAAGRAASDEADARPSDDADAAAGAMAADDPTERAASEEREASAEVSAAEEGAADADEAAEPGGGDAAKTSRLPNDLTPFVPLKSREAAETGPKIDLSGIDECLVDSSYQPPKNAWRTGDTMELPPLEGAQTSRPREFRADNDKPQKRRVSIAAIVFGCLVIALGIGAFATYSLEMWGGKIVPDVVGKTQTDAEYLLGEKSFSVQVNEVPSDETQGIVLSMVPSAGGRVDADMSVVINVSVPRIVPDVVQDQRDVAVTRLQESGITSVVFEAERSSEHPGTVLAVDPKPGVQVSGAEEVTLTLAEPYTVPDVAGMKSEEAVRAIEEAGYVATITYDTKDAEENDVVLSSKPDEGETLDPGSSVELVVSMSRSATLVDITEEFLQDLKDSKEPLHATNNGMSYLIESIDSVSFDHDETTAFEITASDPAATDTNAVSRVKGTITWDPTNYVVSIDVES</sequence>
<feature type="transmembrane region" description="Helical" evidence="2">
    <location>
        <begin position="191"/>
        <end position="213"/>
    </location>
</feature>
<reference evidence="4" key="1">
    <citation type="submission" date="2021-04" db="EMBL/GenBank/DDBJ databases">
        <title>Novel species in family Eggerthellaceae.</title>
        <authorList>
            <person name="Zhang G."/>
        </authorList>
    </citation>
    <scope>NUCLEOTIDE SEQUENCE</scope>
    <source>
        <strain evidence="4">Zg-886</strain>
    </source>
</reference>
<accession>A0A9E6SV11</accession>
<dbReference type="Proteomes" id="UP000671910">
    <property type="component" value="Chromosome"/>
</dbReference>
<evidence type="ECO:0000313" key="4">
    <source>
        <dbReference type="EMBL" id="QTU85058.1"/>
    </source>
</evidence>
<dbReference type="CDD" id="cd06577">
    <property type="entry name" value="PASTA_pknB"/>
    <property type="match status" value="3"/>
</dbReference>
<dbReference type="KEGG" id="ebz:J7S26_03905"/>
<keyword evidence="2" id="KW-0812">Transmembrane</keyword>
<keyword evidence="2" id="KW-1133">Transmembrane helix</keyword>
<dbReference type="PROSITE" id="PS51178">
    <property type="entry name" value="PASTA"/>
    <property type="match status" value="2"/>
</dbReference>
<organism evidence="4 5">
    <name type="scientific">Xiamenia xianingshaonis</name>
    <dbReference type="NCBI Taxonomy" id="2682776"/>
    <lineage>
        <taxon>Bacteria</taxon>
        <taxon>Bacillati</taxon>
        <taxon>Actinomycetota</taxon>
        <taxon>Coriobacteriia</taxon>
        <taxon>Eggerthellales</taxon>
        <taxon>Eggerthellaceae</taxon>
        <taxon>Xiamenia</taxon>
    </lineage>
</organism>
<feature type="region of interest" description="Disordered" evidence="1">
    <location>
        <begin position="150"/>
        <end position="183"/>
    </location>
</feature>
<dbReference type="EMBL" id="CP072829">
    <property type="protein sequence ID" value="QTU85058.1"/>
    <property type="molecule type" value="Genomic_DNA"/>
</dbReference>
<gene>
    <name evidence="4" type="ORF">J7S26_03905</name>
</gene>
<feature type="domain" description="PASTA" evidence="3">
    <location>
        <begin position="218"/>
        <end position="280"/>
    </location>
</feature>
<dbReference type="RefSeq" id="WP_166338704.1">
    <property type="nucleotide sequence ID" value="NZ_CP072829.1"/>
</dbReference>
<dbReference type="InterPro" id="IPR005543">
    <property type="entry name" value="PASTA_dom"/>
</dbReference>
<dbReference type="Pfam" id="PF03793">
    <property type="entry name" value="PASTA"/>
    <property type="match status" value="3"/>
</dbReference>
<dbReference type="SMART" id="SM00740">
    <property type="entry name" value="PASTA"/>
    <property type="match status" value="3"/>
</dbReference>
<evidence type="ECO:0000259" key="3">
    <source>
        <dbReference type="PROSITE" id="PS51178"/>
    </source>
</evidence>
<protein>
    <submittedName>
        <fullName evidence="4">PASTA domain-containing protein</fullName>
    </submittedName>
</protein>
<feature type="compositionally biased region" description="Basic and acidic residues" evidence="1">
    <location>
        <begin position="70"/>
        <end position="82"/>
    </location>
</feature>
<evidence type="ECO:0000256" key="1">
    <source>
        <dbReference type="SAM" id="MobiDB-lite"/>
    </source>
</evidence>
<name>A0A9E6SV11_9ACTN</name>